<accession>A0ABS5W367</accession>
<reference evidence="2 3" key="1">
    <citation type="submission" date="2021-05" db="EMBL/GenBank/DDBJ databases">
        <title>Croceibacterium sp. LX-88 genome sequence.</title>
        <authorList>
            <person name="Luo X."/>
        </authorList>
    </citation>
    <scope>NUCLEOTIDE SEQUENCE [LARGE SCALE GENOMIC DNA]</scope>
    <source>
        <strain evidence="2 3">LX-88</strain>
    </source>
</reference>
<evidence type="ECO:0000313" key="3">
    <source>
        <dbReference type="Proteomes" id="UP000811255"/>
    </source>
</evidence>
<comment type="caution">
    <text evidence="2">The sequence shown here is derived from an EMBL/GenBank/DDBJ whole genome shotgun (WGS) entry which is preliminary data.</text>
</comment>
<dbReference type="EMBL" id="JAHFVK010000001">
    <property type="protein sequence ID" value="MBT2134201.1"/>
    <property type="molecule type" value="Genomic_DNA"/>
</dbReference>
<feature type="region of interest" description="Disordered" evidence="1">
    <location>
        <begin position="63"/>
        <end position="84"/>
    </location>
</feature>
<organism evidence="2 3">
    <name type="scientific">Croceibacterium selenioxidans</name>
    <dbReference type="NCBI Taxonomy" id="2838833"/>
    <lineage>
        <taxon>Bacteria</taxon>
        <taxon>Pseudomonadati</taxon>
        <taxon>Pseudomonadota</taxon>
        <taxon>Alphaproteobacteria</taxon>
        <taxon>Sphingomonadales</taxon>
        <taxon>Erythrobacteraceae</taxon>
        <taxon>Croceibacterium</taxon>
    </lineage>
</organism>
<proteinExistence type="predicted"/>
<sequence>MNLGLRRVLNQGFRKEPWTARYDLSVAERRLIETRGVARVDDRRVINGIFYWLRQAGSQGPRRTLARFGTSPGVRAPAAAAQRE</sequence>
<evidence type="ECO:0000313" key="2">
    <source>
        <dbReference type="EMBL" id="MBT2134201.1"/>
    </source>
</evidence>
<name>A0ABS5W367_9SPHN</name>
<protein>
    <recommendedName>
        <fullName evidence="4">Transposase</fullName>
    </recommendedName>
</protein>
<keyword evidence="3" id="KW-1185">Reference proteome</keyword>
<evidence type="ECO:0000256" key="1">
    <source>
        <dbReference type="SAM" id="MobiDB-lite"/>
    </source>
</evidence>
<gene>
    <name evidence="2" type="ORF">KK137_07655</name>
</gene>
<dbReference type="Proteomes" id="UP000811255">
    <property type="component" value="Unassembled WGS sequence"/>
</dbReference>
<evidence type="ECO:0008006" key="4">
    <source>
        <dbReference type="Google" id="ProtNLM"/>
    </source>
</evidence>